<comment type="caution">
    <text evidence="1">The sequence shown here is derived from an EMBL/GenBank/DDBJ whole genome shotgun (WGS) entry which is preliminary data.</text>
</comment>
<proteinExistence type="predicted"/>
<sequence>MKGKEGLQLSRVEEVQFNSSDSDFEARPGEEASARALTMTTSSWDHIRGRKSECKKYGKVLNPLEEARYLITGTGSRVFPGERVTLPGAILSNPLVLELK</sequence>
<name>A0AAV1QQZ5_9ROSI</name>
<evidence type="ECO:0000313" key="1">
    <source>
        <dbReference type="EMBL" id="CAK7323419.1"/>
    </source>
</evidence>
<reference evidence="1 2" key="1">
    <citation type="submission" date="2024-01" db="EMBL/GenBank/DDBJ databases">
        <authorList>
            <person name="Waweru B."/>
        </authorList>
    </citation>
    <scope>NUCLEOTIDE SEQUENCE [LARGE SCALE GENOMIC DNA]</scope>
</reference>
<organism evidence="1 2">
    <name type="scientific">Dovyalis caffra</name>
    <dbReference type="NCBI Taxonomy" id="77055"/>
    <lineage>
        <taxon>Eukaryota</taxon>
        <taxon>Viridiplantae</taxon>
        <taxon>Streptophyta</taxon>
        <taxon>Embryophyta</taxon>
        <taxon>Tracheophyta</taxon>
        <taxon>Spermatophyta</taxon>
        <taxon>Magnoliopsida</taxon>
        <taxon>eudicotyledons</taxon>
        <taxon>Gunneridae</taxon>
        <taxon>Pentapetalae</taxon>
        <taxon>rosids</taxon>
        <taxon>fabids</taxon>
        <taxon>Malpighiales</taxon>
        <taxon>Salicaceae</taxon>
        <taxon>Flacourtieae</taxon>
        <taxon>Dovyalis</taxon>
    </lineage>
</organism>
<dbReference type="Proteomes" id="UP001314170">
    <property type="component" value="Unassembled WGS sequence"/>
</dbReference>
<evidence type="ECO:0000313" key="2">
    <source>
        <dbReference type="Proteomes" id="UP001314170"/>
    </source>
</evidence>
<dbReference type="AlphaFoldDB" id="A0AAV1QQZ5"/>
<gene>
    <name evidence="1" type="ORF">DCAF_LOCUS1045</name>
</gene>
<protein>
    <submittedName>
        <fullName evidence="1">Uncharacterized protein</fullName>
    </submittedName>
</protein>
<accession>A0AAV1QQZ5</accession>
<keyword evidence="2" id="KW-1185">Reference proteome</keyword>
<dbReference type="EMBL" id="CAWUPB010000110">
    <property type="protein sequence ID" value="CAK7323419.1"/>
    <property type="molecule type" value="Genomic_DNA"/>
</dbReference>